<keyword evidence="9" id="KW-1185">Reference proteome</keyword>
<organism evidence="6">
    <name type="scientific">Photinus pyralis</name>
    <name type="common">Common eastern firefly</name>
    <name type="synonym">Lampyris pyralis</name>
    <dbReference type="NCBI Taxonomy" id="7054"/>
    <lineage>
        <taxon>Eukaryota</taxon>
        <taxon>Metazoa</taxon>
        <taxon>Ecdysozoa</taxon>
        <taxon>Arthropoda</taxon>
        <taxon>Hexapoda</taxon>
        <taxon>Insecta</taxon>
        <taxon>Pterygota</taxon>
        <taxon>Neoptera</taxon>
        <taxon>Endopterygota</taxon>
        <taxon>Coleoptera</taxon>
        <taxon>Polyphaga</taxon>
        <taxon>Elateriformia</taxon>
        <taxon>Elateroidea</taxon>
        <taxon>Lampyridae</taxon>
        <taxon>Lampyrinae</taxon>
        <taxon>Photinus</taxon>
    </lineage>
</organism>
<dbReference type="OrthoDB" id="6775405at2759"/>
<dbReference type="InterPro" id="IPR013083">
    <property type="entry name" value="Znf_RING/FYVE/PHD"/>
</dbReference>
<dbReference type="SUPFAM" id="SSF46689">
    <property type="entry name" value="Homeodomain-like"/>
    <property type="match status" value="1"/>
</dbReference>
<dbReference type="Pfam" id="PF05225">
    <property type="entry name" value="HTH_psq"/>
    <property type="match status" value="1"/>
</dbReference>
<accession>A0A1Y1JVK5</accession>
<evidence type="ECO:0000256" key="1">
    <source>
        <dbReference type="ARBA" id="ARBA00004123"/>
    </source>
</evidence>
<comment type="subcellular location">
    <subcellularLocation>
        <location evidence="1">Nucleus</location>
    </subcellularLocation>
</comment>
<feature type="domain" description="Zinc finger PHD-type" evidence="5">
    <location>
        <begin position="572"/>
        <end position="619"/>
    </location>
</feature>
<dbReference type="InterPro" id="IPR011011">
    <property type="entry name" value="Znf_FYVE_PHD"/>
</dbReference>
<dbReference type="Gene3D" id="3.30.40.10">
    <property type="entry name" value="Zinc/RING finger domain, C3HC4 (zinc finger)"/>
    <property type="match status" value="1"/>
</dbReference>
<reference evidence="7 9" key="2">
    <citation type="journal article" date="2018" name="Elife">
        <title>Firefly genomes illuminate parallel origins of bioluminescence in beetles.</title>
        <authorList>
            <person name="Fallon T.R."/>
            <person name="Lower S.E."/>
            <person name="Chang C.H."/>
            <person name="Bessho-Uehara M."/>
            <person name="Martin G.J."/>
            <person name="Bewick A.J."/>
            <person name="Behringer M."/>
            <person name="Debat H.J."/>
            <person name="Wong I."/>
            <person name="Day J.C."/>
            <person name="Suvorov A."/>
            <person name="Silva C.J."/>
            <person name="Stanger-Hall K.F."/>
            <person name="Hall D.W."/>
            <person name="Schmitz R.J."/>
            <person name="Nelson D.R."/>
            <person name="Lewis S.M."/>
            <person name="Shigenobu S."/>
            <person name="Bybee S.M."/>
            <person name="Larracuente A.M."/>
            <person name="Oba Y."/>
            <person name="Weng J.K."/>
        </authorList>
    </citation>
    <scope>NUCLEOTIDE SEQUENCE [LARGE SCALE GENOMIC DNA]</scope>
    <source>
        <strain evidence="7">1611_PpyrPB1</strain>
        <tissue evidence="7">Whole body</tissue>
    </source>
</reference>
<evidence type="ECO:0000256" key="2">
    <source>
        <dbReference type="ARBA" id="ARBA00022723"/>
    </source>
</evidence>
<dbReference type="EMBL" id="VVIM01000005">
    <property type="protein sequence ID" value="KAB0799256.1"/>
    <property type="molecule type" value="Genomic_DNA"/>
</dbReference>
<dbReference type="PANTHER" id="PTHR19303">
    <property type="entry name" value="TRANSPOSON"/>
    <property type="match status" value="1"/>
</dbReference>
<reference evidence="6" key="1">
    <citation type="journal article" date="2016" name="Sci. Rep.">
        <title>Molecular characterization of firefly nuptial gifts: a multi-omics approach sheds light on postcopulatory sexual selection.</title>
        <authorList>
            <person name="Al-Wathiqui N."/>
            <person name="Fallon T.R."/>
            <person name="South A."/>
            <person name="Weng J.K."/>
            <person name="Lewis S.M."/>
        </authorList>
    </citation>
    <scope>NUCLEOTIDE SEQUENCE</scope>
</reference>
<dbReference type="EMBL" id="GEZM01099402">
    <property type="protein sequence ID" value="JAV53345.1"/>
    <property type="molecule type" value="Transcribed_RNA"/>
</dbReference>
<evidence type="ECO:0000259" key="5">
    <source>
        <dbReference type="SMART" id="SM00249"/>
    </source>
</evidence>
<dbReference type="PANTHER" id="PTHR19303:SF74">
    <property type="entry name" value="POGO TRANSPOSABLE ELEMENT WITH KRAB DOMAIN"/>
    <property type="match status" value="1"/>
</dbReference>
<dbReference type="InterPro" id="IPR050863">
    <property type="entry name" value="CenT-Element_Derived"/>
</dbReference>
<dbReference type="SMART" id="SM00249">
    <property type="entry name" value="PHD"/>
    <property type="match status" value="1"/>
</dbReference>
<keyword evidence="4" id="KW-0862">Zinc</keyword>
<gene>
    <name evidence="8" type="ORF">PPYR_07136</name>
    <name evidence="7" type="ORF">PPYR_09138</name>
</gene>
<keyword evidence="2" id="KW-0479">Metal-binding</keyword>
<evidence type="ECO:0000256" key="3">
    <source>
        <dbReference type="ARBA" id="ARBA00022771"/>
    </source>
</evidence>
<dbReference type="InterPro" id="IPR036397">
    <property type="entry name" value="RNaseH_sf"/>
</dbReference>
<dbReference type="Gene3D" id="3.30.420.10">
    <property type="entry name" value="Ribonuclease H-like superfamily/Ribonuclease H"/>
    <property type="match status" value="1"/>
</dbReference>
<dbReference type="InterPro" id="IPR004875">
    <property type="entry name" value="DDE_SF_endonuclease_dom"/>
</dbReference>
<keyword evidence="3" id="KW-0863">Zinc-finger</keyword>
<evidence type="ECO:0000313" key="8">
    <source>
        <dbReference type="EMBL" id="KAB0799256.1"/>
    </source>
</evidence>
<dbReference type="InterPro" id="IPR009057">
    <property type="entry name" value="Homeodomain-like_sf"/>
</dbReference>
<sequence length="619" mass="69658">MVGKYQRTTQRQSWDVQSMQNAVQAVTNGQMGWLAASKQFNVPQATLRRRAQNRNKQVHGVQKGLGRFQQTFPVNLEKDIVAYVKKMENLFFGITTVELRRIVYEYAHINKIPNRFSKKSKMAGWDWLKGFRLRNPEVSLRIPEATSAARAFGFNREQVGKFFRCLSDVIKQHNIEPMNMYNMDESGLSSVQKPQKIFATRGKKQVGQLTSAERGSHTTVVCCMSASGTFIPPAIIFARKQFKAELFDEAPPGSLPLIHESGWMVGELFEKWIKHFVKHSHASPENKVLLILDGHASHKHVASLEYAKSNGVILLCLPPHCTHRIQPLDICFFGPLSTYYNQEVSKWLKNNPGRVVTTFQIAKLFSVAYGKAATISNAINGFKNSGISPWNPDIFSDDMFAPSEVTGERLQDGPVCIPSTSTITTGFDKTAGCASTISEPTTSKSVEHEILDNPPNKSIGPNITECLVRLEDISPVPVNASLQYNKNKRKTQSAEELTSTPYLEEAKRKKIEKDAREFRKSQRMAGTKRKIVISSKTVKSQKIEDSVLEETSDDDGNGLYFNPSVDEDDDAACIYCNELYSLSKPKDKWIRCQTCSKWSHTECAGVSFKIKMFTCELCH</sequence>
<dbReference type="InterPro" id="IPR001965">
    <property type="entry name" value="Znf_PHD"/>
</dbReference>
<dbReference type="CDD" id="cd15517">
    <property type="entry name" value="PHD_TCF19_like"/>
    <property type="match status" value="1"/>
</dbReference>
<evidence type="ECO:0000313" key="6">
    <source>
        <dbReference type="EMBL" id="JAV53344.1"/>
    </source>
</evidence>
<evidence type="ECO:0000313" key="7">
    <source>
        <dbReference type="EMBL" id="KAB0798145.1"/>
    </source>
</evidence>
<proteinExistence type="predicted"/>
<dbReference type="Pfam" id="PF03184">
    <property type="entry name" value="DDE_1"/>
    <property type="match status" value="1"/>
</dbReference>
<dbReference type="InterPro" id="IPR007889">
    <property type="entry name" value="HTH_Psq"/>
</dbReference>
<reference evidence="7" key="3">
    <citation type="submission" date="2019-08" db="EMBL/GenBank/DDBJ databases">
        <authorList>
            <consortium name="Photinus pyralis genome working group"/>
            <person name="Fallon T.R."/>
            <person name="Sander Lower S.E."/>
            <person name="Weng J.-K."/>
        </authorList>
    </citation>
    <scope>NUCLEOTIDE SEQUENCE</scope>
    <source>
        <strain evidence="7">1611_PpyrPB1</strain>
        <tissue evidence="7">Whole body</tissue>
    </source>
</reference>
<dbReference type="AlphaFoldDB" id="A0A1Y1JVK5"/>
<dbReference type="EMBL" id="VVIM01000006">
    <property type="protein sequence ID" value="KAB0798145.1"/>
    <property type="molecule type" value="Genomic_DNA"/>
</dbReference>
<dbReference type="Gene3D" id="1.10.10.60">
    <property type="entry name" value="Homeodomain-like"/>
    <property type="match status" value="1"/>
</dbReference>
<protein>
    <recommendedName>
        <fullName evidence="5">Zinc finger PHD-type domain-containing protein</fullName>
    </recommendedName>
</protein>
<dbReference type="EMBL" id="GEZM01099403">
    <property type="protein sequence ID" value="JAV53344.1"/>
    <property type="molecule type" value="Transcribed_RNA"/>
</dbReference>
<evidence type="ECO:0000313" key="9">
    <source>
        <dbReference type="Proteomes" id="UP000327044"/>
    </source>
</evidence>
<name>A0A1Y1JVK5_PHOPY</name>
<dbReference type="SUPFAM" id="SSF57903">
    <property type="entry name" value="FYVE/PHD zinc finger"/>
    <property type="match status" value="1"/>
</dbReference>
<dbReference type="GO" id="GO:0003677">
    <property type="term" value="F:DNA binding"/>
    <property type="evidence" value="ECO:0007669"/>
    <property type="project" value="InterPro"/>
</dbReference>
<dbReference type="Proteomes" id="UP000327044">
    <property type="component" value="Unassembled WGS sequence"/>
</dbReference>
<dbReference type="GO" id="GO:0005634">
    <property type="term" value="C:nucleus"/>
    <property type="evidence" value="ECO:0007669"/>
    <property type="project" value="UniProtKB-SubCell"/>
</dbReference>
<dbReference type="InParanoid" id="A0A1Y1JVK5"/>
<evidence type="ECO:0000256" key="4">
    <source>
        <dbReference type="ARBA" id="ARBA00022833"/>
    </source>
</evidence>
<dbReference type="GO" id="GO:0008270">
    <property type="term" value="F:zinc ion binding"/>
    <property type="evidence" value="ECO:0007669"/>
    <property type="project" value="UniProtKB-KW"/>
</dbReference>